<protein>
    <submittedName>
        <fullName evidence="1">Uncharacterized protein</fullName>
    </submittedName>
</protein>
<proteinExistence type="predicted"/>
<gene>
    <name evidence="1" type="ORF">CPAG_06613</name>
</gene>
<reference evidence="2" key="2">
    <citation type="journal article" date="2009" name="Genome Res.">
        <title>Comparative genomic analyses of the human fungal pathogens Coccidioides and their relatives.</title>
        <authorList>
            <person name="Sharpton T.J."/>
            <person name="Stajich J.E."/>
            <person name="Rounsley S.D."/>
            <person name="Gardner M.J."/>
            <person name="Wortman J.R."/>
            <person name="Jordar V.S."/>
            <person name="Maiti R."/>
            <person name="Kodira C.D."/>
            <person name="Neafsey D.E."/>
            <person name="Zeng Q."/>
            <person name="Hung C.-Y."/>
            <person name="McMahan C."/>
            <person name="Muszewska A."/>
            <person name="Grynberg M."/>
            <person name="Mandel M.A."/>
            <person name="Kellner E.M."/>
            <person name="Barker B.M."/>
            <person name="Galgiani J.N."/>
            <person name="Orbach M.J."/>
            <person name="Kirkland T.N."/>
            <person name="Cole G.T."/>
            <person name="Henn M.R."/>
            <person name="Birren B.W."/>
            <person name="Taylor J.W."/>
        </authorList>
    </citation>
    <scope>NUCLEOTIDE SEQUENCE [LARGE SCALE GENOMIC DNA]</scope>
    <source>
        <strain evidence="2">RMSCC 3488</strain>
    </source>
</reference>
<reference evidence="1 2" key="1">
    <citation type="submission" date="2007-06" db="EMBL/GenBank/DDBJ databases">
        <title>The Genome Sequence of Coccidioides posadasii RMSCC_3488.</title>
        <authorList>
            <consortium name="Coccidioides Genome Resources Consortium"/>
            <consortium name="The Broad Institute Genome Sequencing Platform"/>
            <person name="Henn M.R."/>
            <person name="Sykes S."/>
            <person name="Young S."/>
            <person name="Jaffe D."/>
            <person name="Berlin A."/>
            <person name="Alvarez P."/>
            <person name="Butler J."/>
            <person name="Gnerre S."/>
            <person name="Grabherr M."/>
            <person name="Mauceli E."/>
            <person name="Brockman W."/>
            <person name="Kodira C."/>
            <person name="Alvarado L."/>
            <person name="Zeng Q."/>
            <person name="Crawford M."/>
            <person name="Antoine C."/>
            <person name="Devon K."/>
            <person name="Galgiani J."/>
            <person name="Orsborn K."/>
            <person name="Lewis M.L."/>
            <person name="Nusbaum C."/>
            <person name="Galagan J."/>
            <person name="Birren B."/>
        </authorList>
    </citation>
    <scope>NUCLEOTIDE SEQUENCE [LARGE SCALE GENOMIC DNA]</scope>
    <source>
        <strain evidence="1 2">RMSCC 3488</strain>
    </source>
</reference>
<evidence type="ECO:0000313" key="2">
    <source>
        <dbReference type="Proteomes" id="UP000054567"/>
    </source>
</evidence>
<sequence length="186" mass="21092">MKPRIPILSRSTEYSVSSSGSEGEMTVKSKFCRRVSKEALSFVQEEERETRISCFMTAHSLCGTNGCPARVRSSCTPYGSMTRSKMMGAAWKFGEPAKLGSARSRITAVGGWPSVRNPSRRELENAKHSILDVWIRSPKCSEKEKKKKKKKRTWRGWLDNTPYSVILSQPDDQVLEKYINWAVIKP</sequence>
<reference evidence="2" key="3">
    <citation type="journal article" date="2010" name="Genome Res.">
        <title>Population genomic sequencing of Coccidioides fungi reveals recent hybridization and transposon control.</title>
        <authorList>
            <person name="Neafsey D.E."/>
            <person name="Barker B.M."/>
            <person name="Sharpton T.J."/>
            <person name="Stajich J.E."/>
            <person name="Park D.J."/>
            <person name="Whiston E."/>
            <person name="Hung C.-Y."/>
            <person name="McMahan C."/>
            <person name="White J."/>
            <person name="Sykes S."/>
            <person name="Heiman D."/>
            <person name="Young S."/>
            <person name="Zeng Q."/>
            <person name="Abouelleil A."/>
            <person name="Aftuck L."/>
            <person name="Bessette D."/>
            <person name="Brown A."/>
            <person name="FitzGerald M."/>
            <person name="Lui A."/>
            <person name="Macdonald J.P."/>
            <person name="Priest M."/>
            <person name="Orbach M.J."/>
            <person name="Galgiani J.N."/>
            <person name="Kirkland T.N."/>
            <person name="Cole G.T."/>
            <person name="Birren B.W."/>
            <person name="Henn M.R."/>
            <person name="Taylor J.W."/>
            <person name="Rounsley S.D."/>
        </authorList>
    </citation>
    <scope>NUCLEOTIDE SEQUENCE [LARGE SCALE GENOMIC DNA]</scope>
    <source>
        <strain evidence="2">RMSCC 3488</strain>
    </source>
</reference>
<dbReference type="VEuPathDB" id="FungiDB:CPAG_06613"/>
<evidence type="ECO:0000313" key="1">
    <source>
        <dbReference type="EMBL" id="KMM70301.1"/>
    </source>
</evidence>
<accession>A0A0J6FBA0</accession>
<dbReference type="AlphaFoldDB" id="A0A0J6FBA0"/>
<organism evidence="1 2">
    <name type="scientific">Coccidioides posadasii RMSCC 3488</name>
    <dbReference type="NCBI Taxonomy" id="454284"/>
    <lineage>
        <taxon>Eukaryota</taxon>
        <taxon>Fungi</taxon>
        <taxon>Dikarya</taxon>
        <taxon>Ascomycota</taxon>
        <taxon>Pezizomycotina</taxon>
        <taxon>Eurotiomycetes</taxon>
        <taxon>Eurotiomycetidae</taxon>
        <taxon>Onygenales</taxon>
        <taxon>Onygenaceae</taxon>
        <taxon>Coccidioides</taxon>
    </lineage>
</organism>
<dbReference type="EMBL" id="DS268112">
    <property type="protein sequence ID" value="KMM70301.1"/>
    <property type="molecule type" value="Genomic_DNA"/>
</dbReference>
<name>A0A0J6FBA0_COCPO</name>
<dbReference type="Proteomes" id="UP000054567">
    <property type="component" value="Unassembled WGS sequence"/>
</dbReference>